<evidence type="ECO:0000256" key="2">
    <source>
        <dbReference type="SAM" id="MobiDB-lite"/>
    </source>
</evidence>
<proteinExistence type="predicted"/>
<dbReference type="SUPFAM" id="SSF57756">
    <property type="entry name" value="Retrovirus zinc finger-like domains"/>
    <property type="match status" value="1"/>
</dbReference>
<feature type="domain" description="CCHC-type" evidence="3">
    <location>
        <begin position="37"/>
        <end position="50"/>
    </location>
</feature>
<dbReference type="Gene3D" id="4.10.60.10">
    <property type="entry name" value="Zinc finger, CCHC-type"/>
    <property type="match status" value="1"/>
</dbReference>
<feature type="compositionally biased region" description="Low complexity" evidence="2">
    <location>
        <begin position="1"/>
        <end position="17"/>
    </location>
</feature>
<dbReference type="EMBL" id="VSRR010041588">
    <property type="protein sequence ID" value="MPC75652.1"/>
    <property type="molecule type" value="Genomic_DNA"/>
</dbReference>
<evidence type="ECO:0000259" key="3">
    <source>
        <dbReference type="PROSITE" id="PS50158"/>
    </source>
</evidence>
<name>A0A5B7HW98_PORTR</name>
<evidence type="ECO:0000256" key="1">
    <source>
        <dbReference type="PROSITE-ProRule" id="PRU00047"/>
    </source>
</evidence>
<dbReference type="PROSITE" id="PS50158">
    <property type="entry name" value="ZF_CCHC"/>
    <property type="match status" value="1"/>
</dbReference>
<dbReference type="AlphaFoldDB" id="A0A5B7HW98"/>
<accession>A0A5B7HW98</accession>
<evidence type="ECO:0000313" key="4">
    <source>
        <dbReference type="EMBL" id="MPC75652.1"/>
    </source>
</evidence>
<comment type="caution">
    <text evidence="4">The sequence shown here is derived from an EMBL/GenBank/DDBJ whole genome shotgun (WGS) entry which is preliminary data.</text>
</comment>
<keyword evidence="1" id="KW-0863">Zinc-finger</keyword>
<dbReference type="Pfam" id="PF00098">
    <property type="entry name" value="zf-CCHC"/>
    <property type="match status" value="1"/>
</dbReference>
<dbReference type="InterPro" id="IPR001878">
    <property type="entry name" value="Znf_CCHC"/>
</dbReference>
<feature type="region of interest" description="Disordered" evidence="2">
    <location>
        <begin position="1"/>
        <end position="21"/>
    </location>
</feature>
<protein>
    <recommendedName>
        <fullName evidence="3">CCHC-type domain-containing protein</fullName>
    </recommendedName>
</protein>
<keyword evidence="1" id="KW-0862">Zinc</keyword>
<dbReference type="Proteomes" id="UP000324222">
    <property type="component" value="Unassembled WGS sequence"/>
</dbReference>
<evidence type="ECO:0000313" key="5">
    <source>
        <dbReference type="Proteomes" id="UP000324222"/>
    </source>
</evidence>
<dbReference type="GO" id="GO:0003676">
    <property type="term" value="F:nucleic acid binding"/>
    <property type="evidence" value="ECO:0007669"/>
    <property type="project" value="InterPro"/>
</dbReference>
<keyword evidence="1" id="KW-0479">Metal-binding</keyword>
<reference evidence="4 5" key="1">
    <citation type="submission" date="2019-05" db="EMBL/GenBank/DDBJ databases">
        <title>Another draft genome of Portunus trituberculatus and its Hox gene families provides insights of decapod evolution.</title>
        <authorList>
            <person name="Jeong J.-H."/>
            <person name="Song I."/>
            <person name="Kim S."/>
            <person name="Choi T."/>
            <person name="Kim D."/>
            <person name="Ryu S."/>
            <person name="Kim W."/>
        </authorList>
    </citation>
    <scope>NUCLEOTIDE SEQUENCE [LARGE SCALE GENOMIC DNA]</scope>
    <source>
        <tissue evidence="4">Muscle</tissue>
    </source>
</reference>
<keyword evidence="5" id="KW-1185">Reference proteome</keyword>
<dbReference type="GO" id="GO:0008270">
    <property type="term" value="F:zinc ion binding"/>
    <property type="evidence" value="ECO:0007669"/>
    <property type="project" value="UniProtKB-KW"/>
</dbReference>
<sequence length="70" mass="7251">MAASAVAATQGAQTAPAELPSTSYAAATAAGEPKITCYYCQREGHTANKCFKRKKDKREAAATTAKASAR</sequence>
<organism evidence="4 5">
    <name type="scientific">Portunus trituberculatus</name>
    <name type="common">Swimming crab</name>
    <name type="synonym">Neptunus trituberculatus</name>
    <dbReference type="NCBI Taxonomy" id="210409"/>
    <lineage>
        <taxon>Eukaryota</taxon>
        <taxon>Metazoa</taxon>
        <taxon>Ecdysozoa</taxon>
        <taxon>Arthropoda</taxon>
        <taxon>Crustacea</taxon>
        <taxon>Multicrustacea</taxon>
        <taxon>Malacostraca</taxon>
        <taxon>Eumalacostraca</taxon>
        <taxon>Eucarida</taxon>
        <taxon>Decapoda</taxon>
        <taxon>Pleocyemata</taxon>
        <taxon>Brachyura</taxon>
        <taxon>Eubrachyura</taxon>
        <taxon>Portunoidea</taxon>
        <taxon>Portunidae</taxon>
        <taxon>Portuninae</taxon>
        <taxon>Portunus</taxon>
    </lineage>
</organism>
<dbReference type="InterPro" id="IPR036875">
    <property type="entry name" value="Znf_CCHC_sf"/>
</dbReference>
<gene>
    <name evidence="4" type="ORF">E2C01_070045</name>
</gene>